<dbReference type="InterPro" id="IPR020845">
    <property type="entry name" value="AMP-binding_CS"/>
</dbReference>
<proteinExistence type="predicted"/>
<dbReference type="AlphaFoldDB" id="A0A4D4N7G6"/>
<dbReference type="InterPro" id="IPR000873">
    <property type="entry name" value="AMP-dep_synth/lig_dom"/>
</dbReference>
<dbReference type="EMBL" id="BJHY01000002">
    <property type="protein sequence ID" value="GDY79479.1"/>
    <property type="molecule type" value="Genomic_DNA"/>
</dbReference>
<dbReference type="PANTHER" id="PTHR45527">
    <property type="entry name" value="NONRIBOSOMAL PEPTIDE SYNTHETASE"/>
    <property type="match status" value="1"/>
</dbReference>
<evidence type="ECO:0000313" key="6">
    <source>
        <dbReference type="Proteomes" id="UP000299211"/>
    </source>
</evidence>
<dbReference type="Gene3D" id="3.40.50.980">
    <property type="match status" value="2"/>
</dbReference>
<dbReference type="GeneID" id="41537953"/>
<dbReference type="FunFam" id="1.10.1200.10:FF:000005">
    <property type="entry name" value="Nonribosomal peptide synthetase 1"/>
    <property type="match status" value="1"/>
</dbReference>
<protein>
    <recommendedName>
        <fullName evidence="4">Carrier domain-containing protein</fullName>
    </recommendedName>
</protein>
<dbReference type="Proteomes" id="UP000299211">
    <property type="component" value="Unassembled WGS sequence"/>
</dbReference>
<reference evidence="5 6" key="1">
    <citation type="submission" date="2019-04" db="EMBL/GenBank/DDBJ databases">
        <title>Draft genome sequences of Streptomyces avermitilis ATCC 31267.</title>
        <authorList>
            <person name="Komaki H."/>
            <person name="Tamura T."/>
            <person name="Hosoyama A."/>
        </authorList>
    </citation>
    <scope>NUCLEOTIDE SEQUENCE [LARGE SCALE GENOMIC DNA]</scope>
    <source>
        <strain evidence="5 6">ATCC 31267</strain>
    </source>
</reference>
<evidence type="ECO:0000256" key="2">
    <source>
        <dbReference type="ARBA" id="ARBA00022450"/>
    </source>
</evidence>
<feature type="domain" description="Carrier" evidence="4">
    <location>
        <begin position="525"/>
        <end position="600"/>
    </location>
</feature>
<dbReference type="GO" id="GO:0044550">
    <property type="term" value="P:secondary metabolite biosynthetic process"/>
    <property type="evidence" value="ECO:0007669"/>
    <property type="project" value="TreeGrafter"/>
</dbReference>
<dbReference type="CDD" id="cd05930">
    <property type="entry name" value="A_NRPS"/>
    <property type="match status" value="1"/>
</dbReference>
<dbReference type="SUPFAM" id="SSF56801">
    <property type="entry name" value="Acetyl-CoA synthetase-like"/>
    <property type="match status" value="1"/>
</dbReference>
<keyword evidence="2" id="KW-0596">Phosphopantetheine</keyword>
<comment type="cofactor">
    <cofactor evidence="1">
        <name>pantetheine 4'-phosphate</name>
        <dbReference type="ChEBI" id="CHEBI:47942"/>
    </cofactor>
</comment>
<keyword evidence="3" id="KW-0597">Phosphoprotein</keyword>
<dbReference type="InterPro" id="IPR025110">
    <property type="entry name" value="AMP-bd_C"/>
</dbReference>
<dbReference type="GO" id="GO:0031177">
    <property type="term" value="F:phosphopantetheine binding"/>
    <property type="evidence" value="ECO:0007669"/>
    <property type="project" value="TreeGrafter"/>
</dbReference>
<dbReference type="InterPro" id="IPR036736">
    <property type="entry name" value="ACP-like_sf"/>
</dbReference>
<dbReference type="InterPro" id="IPR009081">
    <property type="entry name" value="PP-bd_ACP"/>
</dbReference>
<accession>A0A4D4N7G6</accession>
<dbReference type="Pfam" id="PF00550">
    <property type="entry name" value="PP-binding"/>
    <property type="match status" value="1"/>
</dbReference>
<dbReference type="InterPro" id="IPR010071">
    <property type="entry name" value="AA_adenyl_dom"/>
</dbReference>
<dbReference type="Pfam" id="PF00501">
    <property type="entry name" value="AMP-binding"/>
    <property type="match status" value="1"/>
</dbReference>
<comment type="caution">
    <text evidence="5">The sequence shown here is derived from an EMBL/GenBank/DDBJ whole genome shotgun (WGS) entry which is preliminary data.</text>
</comment>
<name>A0A4D4N7G6_STRAX</name>
<dbReference type="Gene3D" id="1.10.1200.10">
    <property type="entry name" value="ACP-like"/>
    <property type="match status" value="1"/>
</dbReference>
<dbReference type="PANTHER" id="PTHR45527:SF1">
    <property type="entry name" value="FATTY ACID SYNTHASE"/>
    <property type="match status" value="1"/>
</dbReference>
<evidence type="ECO:0000259" key="4">
    <source>
        <dbReference type="PROSITE" id="PS50075"/>
    </source>
</evidence>
<dbReference type="InterPro" id="IPR045851">
    <property type="entry name" value="AMP-bd_C_sf"/>
</dbReference>
<dbReference type="PROSITE" id="PS50075">
    <property type="entry name" value="CARRIER"/>
    <property type="match status" value="1"/>
</dbReference>
<dbReference type="PROSITE" id="PS00455">
    <property type="entry name" value="AMP_BINDING"/>
    <property type="match status" value="1"/>
</dbReference>
<dbReference type="Pfam" id="PF13193">
    <property type="entry name" value="AMP-binding_C"/>
    <property type="match status" value="1"/>
</dbReference>
<dbReference type="NCBIfam" id="TIGR01733">
    <property type="entry name" value="AA-adenyl-dom"/>
    <property type="match status" value="1"/>
</dbReference>
<dbReference type="GO" id="GO:0005737">
    <property type="term" value="C:cytoplasm"/>
    <property type="evidence" value="ECO:0007669"/>
    <property type="project" value="TreeGrafter"/>
</dbReference>
<dbReference type="SUPFAM" id="SSF47336">
    <property type="entry name" value="ACP-like"/>
    <property type="match status" value="1"/>
</dbReference>
<evidence type="ECO:0000256" key="1">
    <source>
        <dbReference type="ARBA" id="ARBA00001957"/>
    </source>
</evidence>
<evidence type="ECO:0000256" key="3">
    <source>
        <dbReference type="ARBA" id="ARBA00022553"/>
    </source>
</evidence>
<gene>
    <name evidence="5" type="ORF">SAV31267_089640</name>
</gene>
<dbReference type="RefSeq" id="WP_063774042.1">
    <property type="nucleotide sequence ID" value="NZ_BAABTN010000011.1"/>
</dbReference>
<dbReference type="Gene3D" id="2.30.38.10">
    <property type="entry name" value="Luciferase, Domain 3"/>
    <property type="match status" value="1"/>
</dbReference>
<dbReference type="STRING" id="33903.AQJ43_28890"/>
<dbReference type="Gene3D" id="3.30.300.30">
    <property type="match status" value="1"/>
</dbReference>
<sequence>MKAHVPSTLSELFERTALRHPTAVAVSDGDARLTYRELEEATRASARELIARGVSPGDTVAVHMPRGVPVVVAVLAILRAGAAYLPIDEVYPAQRRDQMLRDGAVTHVLVAPGWVERMAQTGLSVLEWPSTPSGPAADGSCGDVDGRAAVPPASLAPSQPAGAACVLFTSGSTGTPRAVVLEHRQMVDFALADTLPLLRPGDRTAQSSSISFDTFTFEVWRSFAGGAEVVVVPGIPELMETDLGKELRRRRITAMLAPAIALNHLARHDREALSGLRLLCSGGDVLLPATCRALREGGFTGELFNLYGPTEATVACSGFPVIDIALLGEQVPIGHSFGRARLHVLDERLRPVPAGVPGDLYVGGPGVGRGYLGRPGLTARRFVADPFAGDGTRMYATGDRVRSGEDGALEYLGRTDSQVKIRGHRVEPQEVERALCRYEAVSEAAVLSDGEPGEKRLVAFVVVGRENFLLRELRGHLRATVPAHLVPAEIIVLDAMPTDAHGKRDRHRLADMLGDHASRRNRYVAPRTDTERFLATIWEDLLNVESVGVLDDFFTLGGHSLLAVRVRLLLRRQLDVPVTPEALFEHSVLEEQARLIDGLRKEALTP</sequence>
<evidence type="ECO:0000313" key="5">
    <source>
        <dbReference type="EMBL" id="GDY79479.1"/>
    </source>
</evidence>
<dbReference type="GO" id="GO:0043041">
    <property type="term" value="P:amino acid activation for nonribosomal peptide biosynthetic process"/>
    <property type="evidence" value="ECO:0007669"/>
    <property type="project" value="TreeGrafter"/>
</dbReference>
<organism evidence="5 6">
    <name type="scientific">Streptomyces avermitilis</name>
    <dbReference type="NCBI Taxonomy" id="33903"/>
    <lineage>
        <taxon>Bacteria</taxon>
        <taxon>Bacillati</taxon>
        <taxon>Actinomycetota</taxon>
        <taxon>Actinomycetes</taxon>
        <taxon>Kitasatosporales</taxon>
        <taxon>Streptomycetaceae</taxon>
        <taxon>Streptomyces</taxon>
    </lineage>
</organism>